<protein>
    <recommendedName>
        <fullName evidence="3">Carbohydrate kinase PfkB domain-containing protein</fullName>
    </recommendedName>
</protein>
<evidence type="ECO:0000313" key="5">
    <source>
        <dbReference type="Proteomes" id="UP000033103"/>
    </source>
</evidence>
<dbReference type="KEGG" id="sns:VC03_04805"/>
<reference evidence="4 5" key="1">
    <citation type="journal article" date="2012" name="BMC Genomics">
        <title>Genomic sequence analysis and characterization of Sneathia amnii sp. nov.</title>
        <authorList>
            <consortium name="Vaginal Microbiome Consortium (additional members)"/>
            <person name="Harwich M.D.Jr."/>
            <person name="Serrano M.G."/>
            <person name="Fettweis J.M."/>
            <person name="Alves J.M."/>
            <person name="Reimers M.A."/>
            <person name="Buck G.A."/>
            <person name="Jefferson K.K."/>
        </authorList>
    </citation>
    <scope>NUCLEOTIDE SEQUENCE [LARGE SCALE GENOMIC DNA]</scope>
    <source>
        <strain evidence="4 5">SN35</strain>
    </source>
</reference>
<proteinExistence type="predicted"/>
<dbReference type="EMBL" id="CP011280">
    <property type="protein sequence ID" value="AKC95807.1"/>
    <property type="molecule type" value="Genomic_DNA"/>
</dbReference>
<dbReference type="STRING" id="187101.VC03_04805"/>
<dbReference type="PANTHER" id="PTHR10584">
    <property type="entry name" value="SUGAR KINASE"/>
    <property type="match status" value="1"/>
</dbReference>
<dbReference type="AlphaFoldDB" id="A0A0E3ZAB8"/>
<keyword evidence="1" id="KW-0808">Transferase</keyword>
<evidence type="ECO:0000313" key="4">
    <source>
        <dbReference type="EMBL" id="AKC95807.1"/>
    </source>
</evidence>
<evidence type="ECO:0000256" key="1">
    <source>
        <dbReference type="ARBA" id="ARBA00022679"/>
    </source>
</evidence>
<name>A0A0E3ZAB8_9FUSO</name>
<dbReference type="SUPFAM" id="SSF53613">
    <property type="entry name" value="Ribokinase-like"/>
    <property type="match status" value="1"/>
</dbReference>
<dbReference type="Gene3D" id="3.40.1190.20">
    <property type="match status" value="1"/>
</dbReference>
<dbReference type="PATRIC" id="fig|1069640.6.peg.953"/>
<dbReference type="PANTHER" id="PTHR10584:SF166">
    <property type="entry name" value="RIBOKINASE"/>
    <property type="match status" value="1"/>
</dbReference>
<dbReference type="SUPFAM" id="SSF46785">
    <property type="entry name" value="Winged helix' DNA-binding domain"/>
    <property type="match status" value="1"/>
</dbReference>
<keyword evidence="5" id="KW-1185">Reference proteome</keyword>
<dbReference type="OrthoDB" id="9806249at2"/>
<dbReference type="CDD" id="cd01941">
    <property type="entry name" value="YeiC_kinase_like"/>
    <property type="match status" value="1"/>
</dbReference>
<dbReference type="Gene3D" id="1.10.10.10">
    <property type="entry name" value="Winged helix-like DNA-binding domain superfamily/Winged helix DNA-binding domain"/>
    <property type="match status" value="1"/>
</dbReference>
<feature type="domain" description="Carbohydrate kinase PfkB" evidence="3">
    <location>
        <begin position="60"/>
        <end position="347"/>
    </location>
</feature>
<dbReference type="Pfam" id="PF00294">
    <property type="entry name" value="PfkB"/>
    <property type="match status" value="1"/>
</dbReference>
<dbReference type="RefSeq" id="WP_046328911.1">
    <property type="nucleotide sequence ID" value="NZ_CAUPIC010000003.1"/>
</dbReference>
<dbReference type="InterPro" id="IPR036388">
    <property type="entry name" value="WH-like_DNA-bd_sf"/>
</dbReference>
<dbReference type="GO" id="GO:0016301">
    <property type="term" value="F:kinase activity"/>
    <property type="evidence" value="ECO:0007669"/>
    <property type="project" value="UniProtKB-KW"/>
</dbReference>
<evidence type="ECO:0000259" key="3">
    <source>
        <dbReference type="Pfam" id="PF00294"/>
    </source>
</evidence>
<accession>A0A0E3ZAB8</accession>
<organism evidence="4 5">
    <name type="scientific">Sneathia vaginalis</name>
    <dbReference type="NCBI Taxonomy" id="187101"/>
    <lineage>
        <taxon>Bacteria</taxon>
        <taxon>Fusobacteriati</taxon>
        <taxon>Fusobacteriota</taxon>
        <taxon>Fusobacteriia</taxon>
        <taxon>Fusobacteriales</taxon>
        <taxon>Leptotrichiaceae</taxon>
        <taxon>Sneathia</taxon>
    </lineage>
</organism>
<dbReference type="InterPro" id="IPR029056">
    <property type="entry name" value="Ribokinase-like"/>
</dbReference>
<evidence type="ECO:0000256" key="2">
    <source>
        <dbReference type="ARBA" id="ARBA00022777"/>
    </source>
</evidence>
<gene>
    <name evidence="4" type="ORF">VC03_04805</name>
</gene>
<dbReference type="HOGENOM" id="CLU_027634_11_2_0"/>
<dbReference type="InterPro" id="IPR011611">
    <property type="entry name" value="PfkB_dom"/>
</dbReference>
<sequence length="377" mass="42400">MTKRERQIYELIKSRPSITQNQIARELKISRASVAVHITHIIQKGFILGRQYVIKTDPAILVIGACNLDLQGVPEDTLKFHDSNIGKINIRLGGVARNIAVNLKKLMTNIKFITVLGENFYSNKLIDDLNIRRIDTTDILRVPDETISMYLSILDNNGEMVSGITDMDILKYITPDFLKEKVDVIKNAEIIVVDTNISQESLEYIASIKGTNQKLVVDTVSIKKSERIKNILDKIDVLKTNKLELESIFGKTFRNKKEMRQAMRELIAKGVKDVYITLGYDGILAMNAKKSLKLPLPIVKHVEDITGASDIFTAALVYCAKNDLPLTKTAKVAQAASILKMSQTGTIPEEFSFDLLNEKVKELYNQAIFNGEDDEEL</sequence>
<dbReference type="Proteomes" id="UP000033103">
    <property type="component" value="Chromosome"/>
</dbReference>
<dbReference type="InterPro" id="IPR036390">
    <property type="entry name" value="WH_DNA-bd_sf"/>
</dbReference>
<keyword evidence="2" id="KW-0418">Kinase</keyword>
<dbReference type="Pfam" id="PF13412">
    <property type="entry name" value="HTH_24"/>
    <property type="match status" value="1"/>
</dbReference>